<dbReference type="Proteomes" id="UP000006591">
    <property type="component" value="Chromosome 4"/>
</dbReference>
<keyword evidence="2" id="KW-1185">Reference proteome</keyword>
<proteinExistence type="predicted"/>
<dbReference type="HOGENOM" id="CLU_2798340_0_0_1"/>
<reference evidence="1" key="1">
    <citation type="submission" date="2015-04" db="UniProtKB">
        <authorList>
            <consortium name="EnsemblPlants"/>
        </authorList>
    </citation>
    <scope>IDENTIFICATION</scope>
    <source>
        <strain evidence="1">SL10</strain>
    </source>
</reference>
<dbReference type="EnsemblPlants" id="ONIVA04G16050.1">
    <property type="protein sequence ID" value="ONIVA04G16050.1"/>
    <property type="gene ID" value="ONIVA04G16050"/>
</dbReference>
<evidence type="ECO:0000313" key="2">
    <source>
        <dbReference type="Proteomes" id="UP000006591"/>
    </source>
</evidence>
<sequence length="68" mass="7221">MEMEDIENVLGLARLTGGEAPSGLRLPLAAVAGRCRSPSAGAVRASSCHHRRFAGRRALARCLRRPPA</sequence>
<evidence type="ECO:0000313" key="1">
    <source>
        <dbReference type="EnsemblPlants" id="ONIVA04G16050.1"/>
    </source>
</evidence>
<name>A0A0E0H2S8_ORYNI</name>
<organism evidence="1">
    <name type="scientific">Oryza nivara</name>
    <name type="common">Indian wild rice</name>
    <name type="synonym">Oryza sativa f. spontanea</name>
    <dbReference type="NCBI Taxonomy" id="4536"/>
    <lineage>
        <taxon>Eukaryota</taxon>
        <taxon>Viridiplantae</taxon>
        <taxon>Streptophyta</taxon>
        <taxon>Embryophyta</taxon>
        <taxon>Tracheophyta</taxon>
        <taxon>Spermatophyta</taxon>
        <taxon>Magnoliopsida</taxon>
        <taxon>Liliopsida</taxon>
        <taxon>Poales</taxon>
        <taxon>Poaceae</taxon>
        <taxon>BOP clade</taxon>
        <taxon>Oryzoideae</taxon>
        <taxon>Oryzeae</taxon>
        <taxon>Oryzinae</taxon>
        <taxon>Oryza</taxon>
    </lineage>
</organism>
<accession>A0A0E0H2S8</accession>
<dbReference type="Gramene" id="ONIVA04G16050.1">
    <property type="protein sequence ID" value="ONIVA04G16050.1"/>
    <property type="gene ID" value="ONIVA04G16050"/>
</dbReference>
<dbReference type="AlphaFoldDB" id="A0A0E0H2S8"/>
<protein>
    <submittedName>
        <fullName evidence="1">Uncharacterized protein</fullName>
    </submittedName>
</protein>
<reference evidence="1" key="2">
    <citation type="submission" date="2018-04" db="EMBL/GenBank/DDBJ databases">
        <title>OnivRS2 (Oryza nivara Reference Sequence Version 2).</title>
        <authorList>
            <person name="Zhang J."/>
            <person name="Kudrna D."/>
            <person name="Lee S."/>
            <person name="Talag J."/>
            <person name="Rajasekar S."/>
            <person name="Welchert J."/>
            <person name="Hsing Y.-I."/>
            <person name="Wing R.A."/>
        </authorList>
    </citation>
    <scope>NUCLEOTIDE SEQUENCE [LARGE SCALE GENOMIC DNA]</scope>
    <source>
        <strain evidence="1">SL10</strain>
    </source>
</reference>